<dbReference type="AlphaFoldDB" id="A0A6S7BSF8"/>
<reference evidence="2 3" key="1">
    <citation type="submission" date="2020-04" db="EMBL/GenBank/DDBJ databases">
        <authorList>
            <person name="De Canck E."/>
        </authorList>
    </citation>
    <scope>NUCLEOTIDE SEQUENCE [LARGE SCALE GENOMIC DNA]</scope>
    <source>
        <strain evidence="2 3">LMG 28138</strain>
    </source>
</reference>
<sequence>MRLECGAPYPIPALALLRGRVHDVREQQRREATFRRVVDAASKKRLDGGGHLIGDCLVDAGDVVCRVEFQVLSSGDEFREISPVRNGVMLVVPGMQDERRASNILQNRPQVDLHDPPPQGFECGGVGRRLQKLGKGLVGGGPCAGKTDRGELECERLEVVLHETEEPRPIREPILLRHRQIGIPGIATDAIHKNQVSHASGKLQRIQDRHGRALRQPEERNLLRA</sequence>
<proteinExistence type="predicted"/>
<name>A0A6S7BSF8_9BURK</name>
<feature type="region of interest" description="Disordered" evidence="1">
    <location>
        <begin position="197"/>
        <end position="225"/>
    </location>
</feature>
<keyword evidence="3" id="KW-1185">Reference proteome</keyword>
<dbReference type="EMBL" id="CADIKM010000018">
    <property type="protein sequence ID" value="CAB3793727.1"/>
    <property type="molecule type" value="Genomic_DNA"/>
</dbReference>
<protein>
    <submittedName>
        <fullName evidence="2">Uncharacterized protein</fullName>
    </submittedName>
</protein>
<dbReference type="Proteomes" id="UP000494115">
    <property type="component" value="Unassembled WGS sequence"/>
</dbReference>
<evidence type="ECO:0000256" key="1">
    <source>
        <dbReference type="SAM" id="MobiDB-lite"/>
    </source>
</evidence>
<organism evidence="2 3">
    <name type="scientific">Pararobbsia alpina</name>
    <dbReference type="NCBI Taxonomy" id="621374"/>
    <lineage>
        <taxon>Bacteria</taxon>
        <taxon>Pseudomonadati</taxon>
        <taxon>Pseudomonadota</taxon>
        <taxon>Betaproteobacteria</taxon>
        <taxon>Burkholderiales</taxon>
        <taxon>Burkholderiaceae</taxon>
        <taxon>Pararobbsia</taxon>
    </lineage>
</organism>
<evidence type="ECO:0000313" key="3">
    <source>
        <dbReference type="Proteomes" id="UP000494115"/>
    </source>
</evidence>
<evidence type="ECO:0000313" key="2">
    <source>
        <dbReference type="EMBL" id="CAB3793727.1"/>
    </source>
</evidence>
<feature type="compositionally biased region" description="Basic and acidic residues" evidence="1">
    <location>
        <begin position="205"/>
        <end position="225"/>
    </location>
</feature>
<accession>A0A6S7BSF8</accession>
<gene>
    <name evidence="2" type="ORF">LMG28138_03572</name>
</gene>